<comment type="caution">
    <text evidence="4">The sequence shown here is derived from an EMBL/GenBank/DDBJ whole genome shotgun (WGS) entry which is preliminary data.</text>
</comment>
<feature type="domain" description="Flagellar assembly protein T middle" evidence="2">
    <location>
        <begin position="104"/>
        <end position="251"/>
    </location>
</feature>
<keyword evidence="5" id="KW-1185">Reference proteome</keyword>
<reference evidence="4 5" key="1">
    <citation type="journal article" date="2017" name="Antonie Van Leeuwenhoek">
        <title>Rhizobium rhizosphaerae sp. nov., a novel species isolated from rice rhizosphere.</title>
        <authorList>
            <person name="Zhao J.J."/>
            <person name="Zhang J."/>
            <person name="Zhang R.J."/>
            <person name="Zhang C.W."/>
            <person name="Yin H.Q."/>
            <person name="Zhang X.X."/>
        </authorList>
    </citation>
    <scope>NUCLEOTIDE SEQUENCE [LARGE SCALE GENOMIC DNA]</scope>
    <source>
        <strain evidence="4 5">BSs20135</strain>
    </source>
</reference>
<sequence length="372" mass="41812">MLLVSSSPALAIWFEATGQAVIHNGEKEAARQQATQEAIKQALLFSGASVKSIQSLVNGLLEDDRFEIRASGEVNNIELIDEIYHDDFVTVSIRADIFPQEALCSASDYKKNIVTTWYNINKRQQAAVGNLYDFGKVLAEKIQEEAQNHARYSFINRVEPYYLNPLDKDKKSTAFTLAQKTNAQYVLFGEIVEFAVETSTTSAMQFWKSDQSKRNLTLSFSMYDGNSGEMVFQDTQNISALWDFDPYKSIDSNSRLLWGSTFGLATEKIIQEVVQSIDDSVSCLPAFGRVIKVTGESLSINIGKHNGVKQGDKLTLFQMNQFFDTQNFPHRQFQLHPEQVIVRQVYAETAVVESITGAPLANIQPNDFVARR</sequence>
<gene>
    <name evidence="4" type="ORF">GARC_3914</name>
</gene>
<dbReference type="EMBL" id="BAEO01000056">
    <property type="protein sequence ID" value="GAC20867.1"/>
    <property type="molecule type" value="Genomic_DNA"/>
</dbReference>
<organism evidence="4 5">
    <name type="scientific">Paraglaciecola arctica BSs20135</name>
    <dbReference type="NCBI Taxonomy" id="493475"/>
    <lineage>
        <taxon>Bacteria</taxon>
        <taxon>Pseudomonadati</taxon>
        <taxon>Pseudomonadota</taxon>
        <taxon>Gammaproteobacteria</taxon>
        <taxon>Alteromonadales</taxon>
        <taxon>Alteromonadaceae</taxon>
        <taxon>Paraglaciecola</taxon>
    </lineage>
</organism>
<evidence type="ECO:0000313" key="5">
    <source>
        <dbReference type="Proteomes" id="UP000006327"/>
    </source>
</evidence>
<dbReference type="Pfam" id="PF16548">
    <property type="entry name" value="FlgT_N"/>
    <property type="match status" value="1"/>
</dbReference>
<evidence type="ECO:0008006" key="6">
    <source>
        <dbReference type="Google" id="ProtNLM"/>
    </source>
</evidence>
<feature type="domain" description="Flagellar assembly protein T N-terminal" evidence="3">
    <location>
        <begin position="13"/>
        <end position="99"/>
    </location>
</feature>
<name>K6YRU2_9ALTE</name>
<proteinExistence type="predicted"/>
<protein>
    <recommendedName>
        <fullName evidence="6">Flagellar assembly protein T N-terminal domain-containing protein</fullName>
    </recommendedName>
</protein>
<dbReference type="Gene3D" id="2.40.10.410">
    <property type="entry name" value="FlgT, C-terminal domain"/>
    <property type="match status" value="1"/>
</dbReference>
<dbReference type="Pfam" id="PF16539">
    <property type="entry name" value="FlgT_M"/>
    <property type="match status" value="1"/>
</dbReference>
<dbReference type="InterPro" id="IPR032388">
    <property type="entry name" value="FlgT_C"/>
</dbReference>
<dbReference type="Gene3D" id="3.30.1660.40">
    <property type="entry name" value="FlgT, N-terminal domain"/>
    <property type="match status" value="1"/>
</dbReference>
<dbReference type="Pfam" id="PF16538">
    <property type="entry name" value="FlgT_C"/>
    <property type="match status" value="1"/>
</dbReference>
<dbReference type="InterPro" id="IPR032370">
    <property type="entry name" value="FlgT_N"/>
</dbReference>
<evidence type="ECO:0000259" key="1">
    <source>
        <dbReference type="Pfam" id="PF16538"/>
    </source>
</evidence>
<dbReference type="InterPro" id="IPR038180">
    <property type="entry name" value="FlgT_N_sf"/>
</dbReference>
<feature type="domain" description="Flagellar assembly protein T C-terminal" evidence="1">
    <location>
        <begin position="295"/>
        <end position="371"/>
    </location>
</feature>
<dbReference type="STRING" id="493475.GARC_3914"/>
<dbReference type="Proteomes" id="UP000006327">
    <property type="component" value="Unassembled WGS sequence"/>
</dbReference>
<dbReference type="AlphaFoldDB" id="K6YRU2"/>
<dbReference type="eggNOG" id="ENOG502ZAC4">
    <property type="taxonomic scope" value="Bacteria"/>
</dbReference>
<accession>K6YRU2</accession>
<dbReference type="InterPro" id="IPR038165">
    <property type="entry name" value="FlgT_C_sf"/>
</dbReference>
<dbReference type="Gene3D" id="3.40.50.10610">
    <property type="entry name" value="ABC-type transport auxiliary lipoprotein component"/>
    <property type="match status" value="1"/>
</dbReference>
<evidence type="ECO:0000259" key="2">
    <source>
        <dbReference type="Pfam" id="PF16539"/>
    </source>
</evidence>
<dbReference type="InterPro" id="IPR032386">
    <property type="entry name" value="FlgT_M"/>
</dbReference>
<evidence type="ECO:0000259" key="3">
    <source>
        <dbReference type="Pfam" id="PF16548"/>
    </source>
</evidence>
<evidence type="ECO:0000313" key="4">
    <source>
        <dbReference type="EMBL" id="GAC20867.1"/>
    </source>
</evidence>